<keyword evidence="5 6" id="KW-0472">Membrane</keyword>
<sequence>MDDFGLWDVFVSMIWFMLLLAWFSLLIRVLADVFRDRTLGGAAKAMWTLLIVVIPWLGVLLYIVVRGDSMNERNHQAFLENQERMRAYMGSSAGANVSDELRGLTELRDSGVLTPEEYEQAKAKILA</sequence>
<evidence type="ECO:0000256" key="4">
    <source>
        <dbReference type="ARBA" id="ARBA00022989"/>
    </source>
</evidence>
<evidence type="ECO:0000256" key="6">
    <source>
        <dbReference type="SAM" id="Phobius"/>
    </source>
</evidence>
<organism evidence="9 10">
    <name type="scientific">Nocardioides bizhenqiangii</name>
    <dbReference type="NCBI Taxonomy" id="3095076"/>
    <lineage>
        <taxon>Bacteria</taxon>
        <taxon>Bacillati</taxon>
        <taxon>Actinomycetota</taxon>
        <taxon>Actinomycetes</taxon>
        <taxon>Propionibacteriales</taxon>
        <taxon>Nocardioidaceae</taxon>
        <taxon>Nocardioides</taxon>
    </lineage>
</organism>
<feature type="transmembrane region" description="Helical" evidence="6">
    <location>
        <begin position="12"/>
        <end position="34"/>
    </location>
</feature>
<dbReference type="RefSeq" id="WP_322938257.1">
    <property type="nucleotide sequence ID" value="NZ_CP141059.1"/>
</dbReference>
<feature type="transmembrane region" description="Helical" evidence="6">
    <location>
        <begin position="46"/>
        <end position="65"/>
    </location>
</feature>
<evidence type="ECO:0000313" key="10">
    <source>
        <dbReference type="Proteomes" id="UP001327225"/>
    </source>
</evidence>
<gene>
    <name evidence="9" type="ORF">SHK19_07300</name>
</gene>
<feature type="domain" description="Cardiolipin synthase N-terminal" evidence="8">
    <location>
        <begin position="25"/>
        <end position="66"/>
    </location>
</feature>
<dbReference type="InterPro" id="IPR018649">
    <property type="entry name" value="SHOCT"/>
</dbReference>
<keyword evidence="4 6" id="KW-1133">Transmembrane helix</keyword>
<dbReference type="EMBL" id="CP141059">
    <property type="protein sequence ID" value="WQQ28030.1"/>
    <property type="molecule type" value="Genomic_DNA"/>
</dbReference>
<evidence type="ECO:0000313" key="9">
    <source>
        <dbReference type="EMBL" id="WQQ28030.1"/>
    </source>
</evidence>
<evidence type="ECO:0000259" key="8">
    <source>
        <dbReference type="Pfam" id="PF13396"/>
    </source>
</evidence>
<keyword evidence="3 6" id="KW-0812">Transmembrane</keyword>
<proteinExistence type="predicted"/>
<keyword evidence="10" id="KW-1185">Reference proteome</keyword>
<evidence type="ECO:0000256" key="5">
    <source>
        <dbReference type="ARBA" id="ARBA00023136"/>
    </source>
</evidence>
<evidence type="ECO:0000259" key="7">
    <source>
        <dbReference type="Pfam" id="PF09851"/>
    </source>
</evidence>
<keyword evidence="2" id="KW-1003">Cell membrane</keyword>
<accession>A0ABZ0ZUP0</accession>
<evidence type="ECO:0000256" key="2">
    <source>
        <dbReference type="ARBA" id="ARBA00022475"/>
    </source>
</evidence>
<reference evidence="10" key="1">
    <citation type="submission" date="2023-12" db="EMBL/GenBank/DDBJ databases">
        <title>Novel species in genus Nocardioides.</title>
        <authorList>
            <person name="Zhou H."/>
        </authorList>
    </citation>
    <scope>NUCLEOTIDE SEQUENCE [LARGE SCALE GENOMIC DNA]</scope>
    <source>
        <strain evidence="10">HM61</strain>
    </source>
</reference>
<feature type="domain" description="SHOCT" evidence="7">
    <location>
        <begin position="99"/>
        <end position="126"/>
    </location>
</feature>
<name>A0ABZ0ZUP0_9ACTN</name>
<evidence type="ECO:0000256" key="3">
    <source>
        <dbReference type="ARBA" id="ARBA00022692"/>
    </source>
</evidence>
<comment type="subcellular location">
    <subcellularLocation>
        <location evidence="1">Cell membrane</location>
        <topology evidence="1">Multi-pass membrane protein</topology>
    </subcellularLocation>
</comment>
<dbReference type="InterPro" id="IPR027379">
    <property type="entry name" value="CLS_N"/>
</dbReference>
<evidence type="ECO:0000256" key="1">
    <source>
        <dbReference type="ARBA" id="ARBA00004651"/>
    </source>
</evidence>
<dbReference type="Pfam" id="PF13396">
    <property type="entry name" value="PLDc_N"/>
    <property type="match status" value="1"/>
</dbReference>
<dbReference type="Proteomes" id="UP001327225">
    <property type="component" value="Chromosome"/>
</dbReference>
<dbReference type="Pfam" id="PF09851">
    <property type="entry name" value="SHOCT"/>
    <property type="match status" value="1"/>
</dbReference>
<protein>
    <submittedName>
        <fullName evidence="9">SHOCT domain-containing protein</fullName>
    </submittedName>
</protein>